<sequence length="109" mass="11641">MVRLRMAASGEISNEIHGCQFSAYDSCETGVANLMSFEGYNSMDLSSGLVPFFSTIGCFVAAEFAFTGLDSVALLSAGLLAICFASPLELDEDSVDPRDNTLPGKEERN</sequence>
<gene>
    <name evidence="1" type="ORF">TNCV_1168471</name>
</gene>
<accession>A0A8X6T1S3</accession>
<dbReference type="EMBL" id="BMAU01021358">
    <property type="protein sequence ID" value="GFY21703.1"/>
    <property type="molecule type" value="Genomic_DNA"/>
</dbReference>
<dbReference type="AlphaFoldDB" id="A0A8X6T1S3"/>
<evidence type="ECO:0000313" key="2">
    <source>
        <dbReference type="Proteomes" id="UP000887159"/>
    </source>
</evidence>
<evidence type="ECO:0000313" key="1">
    <source>
        <dbReference type="EMBL" id="GFY21703.1"/>
    </source>
</evidence>
<comment type="caution">
    <text evidence="1">The sequence shown here is derived from an EMBL/GenBank/DDBJ whole genome shotgun (WGS) entry which is preliminary data.</text>
</comment>
<name>A0A8X6T1S3_TRICX</name>
<reference evidence="1" key="1">
    <citation type="submission" date="2020-08" db="EMBL/GenBank/DDBJ databases">
        <title>Multicomponent nature underlies the extraordinary mechanical properties of spider dragline silk.</title>
        <authorList>
            <person name="Kono N."/>
            <person name="Nakamura H."/>
            <person name="Mori M."/>
            <person name="Yoshida Y."/>
            <person name="Ohtoshi R."/>
            <person name="Malay A.D."/>
            <person name="Moran D.A.P."/>
            <person name="Tomita M."/>
            <person name="Numata K."/>
            <person name="Arakawa K."/>
        </authorList>
    </citation>
    <scope>NUCLEOTIDE SEQUENCE</scope>
</reference>
<protein>
    <submittedName>
        <fullName evidence="1">Uncharacterized protein</fullName>
    </submittedName>
</protein>
<proteinExistence type="predicted"/>
<keyword evidence="2" id="KW-1185">Reference proteome</keyword>
<dbReference type="Proteomes" id="UP000887159">
    <property type="component" value="Unassembled WGS sequence"/>
</dbReference>
<organism evidence="1 2">
    <name type="scientific">Trichonephila clavipes</name>
    <name type="common">Golden silk orbweaver</name>
    <name type="synonym">Nephila clavipes</name>
    <dbReference type="NCBI Taxonomy" id="2585209"/>
    <lineage>
        <taxon>Eukaryota</taxon>
        <taxon>Metazoa</taxon>
        <taxon>Ecdysozoa</taxon>
        <taxon>Arthropoda</taxon>
        <taxon>Chelicerata</taxon>
        <taxon>Arachnida</taxon>
        <taxon>Araneae</taxon>
        <taxon>Araneomorphae</taxon>
        <taxon>Entelegynae</taxon>
        <taxon>Araneoidea</taxon>
        <taxon>Nephilidae</taxon>
        <taxon>Trichonephila</taxon>
    </lineage>
</organism>